<evidence type="ECO:0000256" key="2">
    <source>
        <dbReference type="ARBA" id="ARBA00022448"/>
    </source>
</evidence>
<keyword evidence="10" id="KW-1185">Reference proteome</keyword>
<keyword evidence="2" id="KW-0813">Transport</keyword>
<feature type="transmembrane region" description="Helical" evidence="7">
    <location>
        <begin position="354"/>
        <end position="373"/>
    </location>
</feature>
<proteinExistence type="predicted"/>
<keyword evidence="6 7" id="KW-0472">Membrane</keyword>
<evidence type="ECO:0000313" key="9">
    <source>
        <dbReference type="EMBL" id="MDT0330178.1"/>
    </source>
</evidence>
<dbReference type="Proteomes" id="UP001183390">
    <property type="component" value="Unassembled WGS sequence"/>
</dbReference>
<organism evidence="9 10">
    <name type="scientific">Nocardiopsis lambiniae</name>
    <dbReference type="NCBI Taxonomy" id="3075539"/>
    <lineage>
        <taxon>Bacteria</taxon>
        <taxon>Bacillati</taxon>
        <taxon>Actinomycetota</taxon>
        <taxon>Actinomycetes</taxon>
        <taxon>Streptosporangiales</taxon>
        <taxon>Nocardiopsidaceae</taxon>
        <taxon>Nocardiopsis</taxon>
    </lineage>
</organism>
<comment type="caution">
    <text evidence="9">The sequence shown here is derived from an EMBL/GenBank/DDBJ whole genome shotgun (WGS) entry which is preliminary data.</text>
</comment>
<name>A0ABU2MC78_9ACTN</name>
<keyword evidence="3" id="KW-1003">Cell membrane</keyword>
<dbReference type="Gene3D" id="1.20.1250.20">
    <property type="entry name" value="MFS general substrate transporter like domains"/>
    <property type="match status" value="1"/>
</dbReference>
<dbReference type="InterPro" id="IPR020846">
    <property type="entry name" value="MFS_dom"/>
</dbReference>
<evidence type="ECO:0000256" key="1">
    <source>
        <dbReference type="ARBA" id="ARBA00004651"/>
    </source>
</evidence>
<protein>
    <submittedName>
        <fullName evidence="9">MFS transporter</fullName>
    </submittedName>
</protein>
<keyword evidence="4 7" id="KW-0812">Transmembrane</keyword>
<dbReference type="CDD" id="cd06173">
    <property type="entry name" value="MFS_MefA_like"/>
    <property type="match status" value="1"/>
</dbReference>
<evidence type="ECO:0000256" key="7">
    <source>
        <dbReference type="SAM" id="Phobius"/>
    </source>
</evidence>
<feature type="transmembrane region" description="Helical" evidence="7">
    <location>
        <begin position="226"/>
        <end position="249"/>
    </location>
</feature>
<dbReference type="Pfam" id="PF05977">
    <property type="entry name" value="MFS_3"/>
    <property type="match status" value="1"/>
</dbReference>
<evidence type="ECO:0000313" key="10">
    <source>
        <dbReference type="Proteomes" id="UP001183390"/>
    </source>
</evidence>
<evidence type="ECO:0000256" key="3">
    <source>
        <dbReference type="ARBA" id="ARBA00022475"/>
    </source>
</evidence>
<accession>A0ABU2MC78</accession>
<keyword evidence="5 7" id="KW-1133">Transmembrane helix</keyword>
<dbReference type="PROSITE" id="PS50850">
    <property type="entry name" value="MFS"/>
    <property type="match status" value="1"/>
</dbReference>
<feature type="transmembrane region" description="Helical" evidence="7">
    <location>
        <begin position="261"/>
        <end position="284"/>
    </location>
</feature>
<feature type="transmembrane region" description="Helical" evidence="7">
    <location>
        <begin position="291"/>
        <end position="309"/>
    </location>
</feature>
<evidence type="ECO:0000256" key="6">
    <source>
        <dbReference type="ARBA" id="ARBA00023136"/>
    </source>
</evidence>
<dbReference type="PANTHER" id="PTHR23513">
    <property type="entry name" value="INTEGRAL MEMBRANE EFFLUX PROTEIN-RELATED"/>
    <property type="match status" value="1"/>
</dbReference>
<reference evidence="10" key="1">
    <citation type="submission" date="2023-07" db="EMBL/GenBank/DDBJ databases">
        <title>30 novel species of actinomycetes from the DSMZ collection.</title>
        <authorList>
            <person name="Nouioui I."/>
        </authorList>
    </citation>
    <scope>NUCLEOTIDE SEQUENCE [LARGE SCALE GENOMIC DNA]</scope>
    <source>
        <strain evidence="10">DSM 44743</strain>
    </source>
</reference>
<feature type="transmembrane region" description="Helical" evidence="7">
    <location>
        <begin position="162"/>
        <end position="192"/>
    </location>
</feature>
<dbReference type="EMBL" id="JAVREP010000011">
    <property type="protein sequence ID" value="MDT0330178.1"/>
    <property type="molecule type" value="Genomic_DNA"/>
</dbReference>
<dbReference type="InterPro" id="IPR036259">
    <property type="entry name" value="MFS_trans_sf"/>
</dbReference>
<feature type="transmembrane region" description="Helical" evidence="7">
    <location>
        <begin position="90"/>
        <end position="113"/>
    </location>
</feature>
<dbReference type="InterPro" id="IPR010290">
    <property type="entry name" value="TM_effector"/>
</dbReference>
<feature type="transmembrane region" description="Helical" evidence="7">
    <location>
        <begin position="315"/>
        <end position="333"/>
    </location>
</feature>
<gene>
    <name evidence="9" type="ORF">RM479_17330</name>
</gene>
<feature type="transmembrane region" description="Helical" evidence="7">
    <location>
        <begin position="379"/>
        <end position="397"/>
    </location>
</feature>
<sequence>MTATTPRSTGLGRSFWSLWTSSSLSNLADGVLKIALPLTALRFTDSPLLIAGLALALSLPWLLFSLPAGALADRLDRRRVMLAANIVRGLLAGALALALATGLGGLWVLYAVALCVGTAETLYDTSAQSILPQVVPRARLDRANGRLHATEMAMNQFVGPPLGGLLVTAGLALTLVVPAALWLVAVGALLLVRGGFRVERERSTTMRADIAEGLRFLWRHRLLRSFAVMVGISNFATNAVFAVFVLYAVGPDSPMGLSEPAYGVLLTATALGVILGSLTAAHVVRLLGRSWALRASVITFVGLVGVPALTADPYLIGAGFLVGGFGMAVWNVITVSLRQRVTPDHVLGRVNSGYRLLAWGTMPLGAAAGGLITEFTSPTWLFASMAALTSVILVWLLRIDGAAMDRAEADNATAAG</sequence>
<dbReference type="SUPFAM" id="SSF103473">
    <property type="entry name" value="MFS general substrate transporter"/>
    <property type="match status" value="1"/>
</dbReference>
<evidence type="ECO:0000256" key="4">
    <source>
        <dbReference type="ARBA" id="ARBA00022692"/>
    </source>
</evidence>
<evidence type="ECO:0000256" key="5">
    <source>
        <dbReference type="ARBA" id="ARBA00022989"/>
    </source>
</evidence>
<dbReference type="RefSeq" id="WP_311512758.1">
    <property type="nucleotide sequence ID" value="NZ_JAVREP010000011.1"/>
</dbReference>
<feature type="transmembrane region" description="Helical" evidence="7">
    <location>
        <begin position="48"/>
        <end position="69"/>
    </location>
</feature>
<feature type="domain" description="Major facilitator superfamily (MFS) profile" evidence="8">
    <location>
        <begin position="14"/>
        <end position="402"/>
    </location>
</feature>
<dbReference type="PANTHER" id="PTHR23513:SF6">
    <property type="entry name" value="MAJOR FACILITATOR SUPERFAMILY ASSOCIATED DOMAIN-CONTAINING PROTEIN"/>
    <property type="match status" value="1"/>
</dbReference>
<evidence type="ECO:0000259" key="8">
    <source>
        <dbReference type="PROSITE" id="PS50850"/>
    </source>
</evidence>
<comment type="subcellular location">
    <subcellularLocation>
        <location evidence="1">Cell membrane</location>
        <topology evidence="1">Multi-pass membrane protein</topology>
    </subcellularLocation>
</comment>